<dbReference type="EMBL" id="BAAABM010000070">
    <property type="protein sequence ID" value="GAA0370609.1"/>
    <property type="molecule type" value="Genomic_DNA"/>
</dbReference>
<reference evidence="2 3" key="1">
    <citation type="journal article" date="2019" name="Int. J. Syst. Evol. Microbiol.">
        <title>The Global Catalogue of Microorganisms (GCM) 10K type strain sequencing project: providing services to taxonomists for standard genome sequencing and annotation.</title>
        <authorList>
            <consortium name="The Broad Institute Genomics Platform"/>
            <consortium name="The Broad Institute Genome Sequencing Center for Infectious Disease"/>
            <person name="Wu L."/>
            <person name="Ma J."/>
        </authorList>
    </citation>
    <scope>NUCLEOTIDE SEQUENCE [LARGE SCALE GENOMIC DNA]</scope>
    <source>
        <strain evidence="2 3">JCM 3146</strain>
    </source>
</reference>
<accession>A0ABN0XQY6</accession>
<evidence type="ECO:0000313" key="2">
    <source>
        <dbReference type="EMBL" id="GAA0370609.1"/>
    </source>
</evidence>
<evidence type="ECO:0000313" key="3">
    <source>
        <dbReference type="Proteomes" id="UP001501822"/>
    </source>
</evidence>
<protein>
    <submittedName>
        <fullName evidence="2">Uncharacterized protein</fullName>
    </submittedName>
</protein>
<name>A0ABN0XQY6_9ACTN</name>
<feature type="compositionally biased region" description="Basic and acidic residues" evidence="1">
    <location>
        <begin position="60"/>
        <end position="70"/>
    </location>
</feature>
<keyword evidence="3" id="KW-1185">Reference proteome</keyword>
<evidence type="ECO:0000256" key="1">
    <source>
        <dbReference type="SAM" id="MobiDB-lite"/>
    </source>
</evidence>
<dbReference type="Proteomes" id="UP001501822">
    <property type="component" value="Unassembled WGS sequence"/>
</dbReference>
<gene>
    <name evidence="2" type="ORF">GCM10010151_70650</name>
</gene>
<comment type="caution">
    <text evidence="2">The sequence shown here is derived from an EMBL/GenBank/DDBJ whole genome shotgun (WGS) entry which is preliminary data.</text>
</comment>
<organism evidence="2 3">
    <name type="scientific">Actinoallomurus spadix</name>
    <dbReference type="NCBI Taxonomy" id="79912"/>
    <lineage>
        <taxon>Bacteria</taxon>
        <taxon>Bacillati</taxon>
        <taxon>Actinomycetota</taxon>
        <taxon>Actinomycetes</taxon>
        <taxon>Streptosporangiales</taxon>
        <taxon>Thermomonosporaceae</taxon>
        <taxon>Actinoallomurus</taxon>
    </lineage>
</organism>
<sequence>MVDIPLGGGNCGGAAMETLSSGTGGGAIRAGRWKAILLIGWAASKGDGRGGGRGCGPPRAGDRDQDVSGG</sequence>
<feature type="region of interest" description="Disordered" evidence="1">
    <location>
        <begin position="43"/>
        <end position="70"/>
    </location>
</feature>
<proteinExistence type="predicted"/>